<protein>
    <recommendedName>
        <fullName evidence="3">C2 NT-type domain-containing protein</fullName>
    </recommendedName>
</protein>
<organism evidence="1 2">
    <name type="scientific">Tritrichomonas musculus</name>
    <dbReference type="NCBI Taxonomy" id="1915356"/>
    <lineage>
        <taxon>Eukaryota</taxon>
        <taxon>Metamonada</taxon>
        <taxon>Parabasalia</taxon>
        <taxon>Tritrichomonadida</taxon>
        <taxon>Tritrichomonadidae</taxon>
        <taxon>Tritrichomonas</taxon>
    </lineage>
</organism>
<dbReference type="Proteomes" id="UP001470230">
    <property type="component" value="Unassembled WGS sequence"/>
</dbReference>
<evidence type="ECO:0000313" key="2">
    <source>
        <dbReference type="Proteomes" id="UP001470230"/>
    </source>
</evidence>
<dbReference type="EMBL" id="JAPFFF010000010">
    <property type="protein sequence ID" value="KAK8880367.1"/>
    <property type="molecule type" value="Genomic_DNA"/>
</dbReference>
<gene>
    <name evidence="1" type="ORF">M9Y10_003036</name>
</gene>
<accession>A0ABR2JQ63</accession>
<name>A0ABR2JQ63_9EUKA</name>
<keyword evidence="2" id="KW-1185">Reference proteome</keyword>
<evidence type="ECO:0000313" key="1">
    <source>
        <dbReference type="EMBL" id="KAK8880367.1"/>
    </source>
</evidence>
<proteinExistence type="predicted"/>
<comment type="caution">
    <text evidence="1">The sequence shown here is derived from an EMBL/GenBank/DDBJ whole genome shotgun (WGS) entry which is preliminary data.</text>
</comment>
<reference evidence="1 2" key="1">
    <citation type="submission" date="2024-04" db="EMBL/GenBank/DDBJ databases">
        <title>Tritrichomonas musculus Genome.</title>
        <authorList>
            <person name="Alves-Ferreira E."/>
            <person name="Grigg M."/>
            <person name="Lorenzi H."/>
            <person name="Galac M."/>
        </authorList>
    </citation>
    <scope>NUCLEOTIDE SEQUENCE [LARGE SCALE GENOMIC DNA]</scope>
    <source>
        <strain evidence="1 2">EAF2021</strain>
    </source>
</reference>
<evidence type="ECO:0008006" key="3">
    <source>
        <dbReference type="Google" id="ProtNLM"/>
    </source>
</evidence>
<sequence>MSTISFRVTSIELKDETIRSLSKNNLIRLNLTQRPNHLTEEYLLKNLSCLRNINHEFTVQDPSNKVDRLTLTVRSVLKKTTFASVFNLYSDTPKERKPKENTVDKYIQGIKENHEGCVECEYVEPKHSLVGYCTINLKELEKGVNNTLRVELKTRVNVKVVGYVNLEVYTWNNPSKTLPRQTAQQANNEPIMFVDPGCPTENTQAFIF</sequence>